<keyword evidence="3" id="KW-1185">Reference proteome</keyword>
<evidence type="ECO:0000313" key="3">
    <source>
        <dbReference type="Proteomes" id="UP001146120"/>
    </source>
</evidence>
<feature type="compositionally biased region" description="Acidic residues" evidence="1">
    <location>
        <begin position="63"/>
        <end position="77"/>
    </location>
</feature>
<sequence length="130" mass="15406">MRPRTKSITCTREYFGHSRRMVDVEKDEDDWMAIALAGAPGPKQNCRRSAHRSDSLDSLSSMDMEDDDDDDDSDDEMQVERTRTCSHDRRISFDDAVNVVTIPSRDSFDEEDKRRMWYSNEEFHRMRQFE</sequence>
<evidence type="ECO:0000256" key="1">
    <source>
        <dbReference type="SAM" id="MobiDB-lite"/>
    </source>
</evidence>
<dbReference type="EMBL" id="DAKRPA010000139">
    <property type="protein sequence ID" value="DAZ97334.1"/>
    <property type="molecule type" value="Genomic_DNA"/>
</dbReference>
<comment type="caution">
    <text evidence="2">The sequence shown here is derived from an EMBL/GenBank/DDBJ whole genome shotgun (WGS) entry which is preliminary data.</text>
</comment>
<feature type="region of interest" description="Disordered" evidence="1">
    <location>
        <begin position="39"/>
        <end position="84"/>
    </location>
</feature>
<organism evidence="2 3">
    <name type="scientific">Lagenidium giganteum</name>
    <dbReference type="NCBI Taxonomy" id="4803"/>
    <lineage>
        <taxon>Eukaryota</taxon>
        <taxon>Sar</taxon>
        <taxon>Stramenopiles</taxon>
        <taxon>Oomycota</taxon>
        <taxon>Peronosporomycetes</taxon>
        <taxon>Pythiales</taxon>
        <taxon>Pythiaceae</taxon>
    </lineage>
</organism>
<reference evidence="2" key="1">
    <citation type="submission" date="2022-11" db="EMBL/GenBank/DDBJ databases">
        <authorList>
            <person name="Morgan W.R."/>
            <person name="Tartar A."/>
        </authorList>
    </citation>
    <scope>NUCLEOTIDE SEQUENCE</scope>
    <source>
        <strain evidence="2">ARSEF 373</strain>
    </source>
</reference>
<evidence type="ECO:0000313" key="2">
    <source>
        <dbReference type="EMBL" id="DAZ97334.1"/>
    </source>
</evidence>
<reference evidence="2" key="2">
    <citation type="journal article" date="2023" name="Microbiol Resour">
        <title>Decontamination and Annotation of the Draft Genome Sequence of the Oomycete Lagenidium giganteum ARSEF 373.</title>
        <authorList>
            <person name="Morgan W.R."/>
            <person name="Tartar A."/>
        </authorList>
    </citation>
    <scope>NUCLEOTIDE SEQUENCE</scope>
    <source>
        <strain evidence="2">ARSEF 373</strain>
    </source>
</reference>
<dbReference type="AlphaFoldDB" id="A0AAV2YXQ3"/>
<protein>
    <submittedName>
        <fullName evidence="2">Uncharacterized protein</fullName>
    </submittedName>
</protein>
<dbReference type="Proteomes" id="UP001146120">
    <property type="component" value="Unassembled WGS sequence"/>
</dbReference>
<name>A0AAV2YXQ3_9STRA</name>
<gene>
    <name evidence="2" type="ORF">N0F65_003698</name>
</gene>
<accession>A0AAV2YXQ3</accession>
<proteinExistence type="predicted"/>